<dbReference type="PANTHER" id="PTHR23316">
    <property type="entry name" value="IMPORTIN ALPHA"/>
    <property type="match status" value="1"/>
</dbReference>
<dbReference type="EMBL" id="KZ355522">
    <property type="protein sequence ID" value="PIO60417.1"/>
    <property type="molecule type" value="Genomic_DNA"/>
</dbReference>
<dbReference type="Proteomes" id="UP000230423">
    <property type="component" value="Unassembled WGS sequence"/>
</dbReference>
<comment type="similarity">
    <text evidence="1">Belongs to the importin alpha family.</text>
</comment>
<reference evidence="4 5" key="1">
    <citation type="submission" date="2015-09" db="EMBL/GenBank/DDBJ databases">
        <title>Draft genome of the parasitic nematode Teladorsagia circumcincta isolate WARC Sus (inbred).</title>
        <authorList>
            <person name="Mitreva M."/>
        </authorList>
    </citation>
    <scope>NUCLEOTIDE SEQUENCE [LARGE SCALE GENOMIC DNA]</scope>
    <source>
        <strain evidence="4 5">S</strain>
    </source>
</reference>
<dbReference type="AlphaFoldDB" id="A0A2G9TR57"/>
<dbReference type="SUPFAM" id="SSF48371">
    <property type="entry name" value="ARM repeat"/>
    <property type="match status" value="1"/>
</dbReference>
<dbReference type="GO" id="GO:0015031">
    <property type="term" value="P:protein transport"/>
    <property type="evidence" value="ECO:0007669"/>
    <property type="project" value="UniProtKB-KW"/>
</dbReference>
<accession>A0A2G9TR57</accession>
<proteinExistence type="inferred from homology"/>
<dbReference type="InterPro" id="IPR016024">
    <property type="entry name" value="ARM-type_fold"/>
</dbReference>
<organism evidence="4 5">
    <name type="scientific">Teladorsagia circumcincta</name>
    <name type="common">Brown stomach worm</name>
    <name type="synonym">Ostertagia circumcincta</name>
    <dbReference type="NCBI Taxonomy" id="45464"/>
    <lineage>
        <taxon>Eukaryota</taxon>
        <taxon>Metazoa</taxon>
        <taxon>Ecdysozoa</taxon>
        <taxon>Nematoda</taxon>
        <taxon>Chromadorea</taxon>
        <taxon>Rhabditida</taxon>
        <taxon>Rhabditina</taxon>
        <taxon>Rhabditomorpha</taxon>
        <taxon>Strongyloidea</taxon>
        <taxon>Trichostrongylidae</taxon>
        <taxon>Teladorsagia</taxon>
    </lineage>
</organism>
<evidence type="ECO:0000313" key="4">
    <source>
        <dbReference type="EMBL" id="PIO60417.1"/>
    </source>
</evidence>
<protein>
    <recommendedName>
        <fullName evidence="6">Armadillo/beta-catenin-like repeat protein</fullName>
    </recommendedName>
</protein>
<evidence type="ECO:0008006" key="6">
    <source>
        <dbReference type="Google" id="ProtNLM"/>
    </source>
</evidence>
<evidence type="ECO:0000256" key="2">
    <source>
        <dbReference type="ARBA" id="ARBA00022448"/>
    </source>
</evidence>
<keyword evidence="3" id="KW-0653">Protein transport</keyword>
<evidence type="ECO:0000256" key="1">
    <source>
        <dbReference type="ARBA" id="ARBA00010394"/>
    </source>
</evidence>
<sequence>MRQPIECIFQTIQMLVTSLADLTRRYTVWTDLAKDCLWTLASIADDMHQGTQIEVVLNEPGLVDLAFEILDSPIGELHHGALRILGNIITGNDIQTAAIISHPRFYDILVRSLSHKSRCDVRREAAWMCSNIAASRPDHADLLFLDWNVFAMLLEGCTSSEKKLKKASFNYMSKKPPNPS</sequence>
<evidence type="ECO:0000313" key="5">
    <source>
        <dbReference type="Proteomes" id="UP000230423"/>
    </source>
</evidence>
<evidence type="ECO:0000256" key="3">
    <source>
        <dbReference type="ARBA" id="ARBA00022927"/>
    </source>
</evidence>
<dbReference type="OrthoDB" id="5808860at2759"/>
<keyword evidence="5" id="KW-1185">Reference proteome</keyword>
<dbReference type="Gene3D" id="1.25.10.10">
    <property type="entry name" value="Leucine-rich Repeat Variant"/>
    <property type="match status" value="1"/>
</dbReference>
<dbReference type="InterPro" id="IPR011989">
    <property type="entry name" value="ARM-like"/>
</dbReference>
<keyword evidence="2" id="KW-0813">Transport</keyword>
<name>A0A2G9TR57_TELCI</name>
<gene>
    <name evidence="4" type="ORF">TELCIR_18085</name>
</gene>